<feature type="chain" id="PRO_5019108653" evidence="1">
    <location>
        <begin position="27"/>
        <end position="775"/>
    </location>
</feature>
<gene>
    <name evidence="3" type="ORF">DBZ36_02380</name>
</gene>
<dbReference type="SUPFAM" id="SSF50969">
    <property type="entry name" value="YVTN repeat-like/Quinoprotein amine dehydrogenase"/>
    <property type="match status" value="1"/>
</dbReference>
<dbReference type="InterPro" id="IPR027372">
    <property type="entry name" value="Phytase-like_dom"/>
</dbReference>
<evidence type="ECO:0000313" key="4">
    <source>
        <dbReference type="Proteomes" id="UP000286482"/>
    </source>
</evidence>
<dbReference type="OrthoDB" id="9803927at2"/>
<sequence>MISSRHLYSAGLGLSLSFGLNLASFAQTNFVDQQQAYNFNRIATFAVCRQLDENCNTDTETSAEIVTASNDGNTLIYSNSPYQSLGFVDITKPQQAQALGELKLAGEPTSVTVLNDWALAAVNSSQDYVNVSGQLVIVDIKTQTIVHQFELGGQPDSIAVSPDGNYLGVVIENERDEDHQATEGKPYQMPAGEFIVFNTQDPDPSLWQMKRVALTGLADWYSDDPEPEFVDINSQNIAVVTLQENNHIVLIDLKSASVINHFSAGSVDLEHVDVEEEKPALVALSGNLKGLAREPDGVTWIDDQHFVTADEGDLAGGSRGFTIFNRDGVVVYGSGNSLDHLAVQLGHYPDSRSKNKGNEPENAEFAQFGDTPLLFVNSERSSLIFIYDLSDINQPQLRQILPTAAAPEGVYAIPERQLLIAASEKDDRGDKLRSALNIYQYAKQSPDYPSLVSVIEQQRPIAWSAMSGLSADLKDPKLLYAVNDSYYQQNQVFTIDTSHYPAQVVAALSIKDTNDVLATTPVVTVDAQLSPEHPERRNVFDSADLSAMTNADKTVNIDPEGISVSQDGGFWVASEGAGTVGDDKRPVMSSNLILKLDDNAVIEKVIQLEPQLNLNQQRFGLEGISEYQGKLYFAIQRPWSMQNFTQIGVYDLASATTTMLNYPLDNVSSPNGGWVGISEITAIGEQQFLVLERDNQSGPDAAVKRIYKVDLSQLSEGRNLTKTLHLDLLKDTRNSALSFEKYEGMARTIDGALYVINDNDGLKDNSGETQLLRLK</sequence>
<proteinExistence type="predicted"/>
<keyword evidence="4" id="KW-1185">Reference proteome</keyword>
<dbReference type="Gene3D" id="2.130.10.10">
    <property type="entry name" value="YVTN repeat-like/Quinoprotein amine dehydrogenase"/>
    <property type="match status" value="1"/>
</dbReference>
<evidence type="ECO:0000256" key="1">
    <source>
        <dbReference type="SAM" id="SignalP"/>
    </source>
</evidence>
<dbReference type="Pfam" id="PF13449">
    <property type="entry name" value="Phytase-like"/>
    <property type="match status" value="1"/>
</dbReference>
<dbReference type="EMBL" id="RAQO01000002">
    <property type="protein sequence ID" value="RKF21515.1"/>
    <property type="molecule type" value="Genomic_DNA"/>
</dbReference>
<dbReference type="PANTHER" id="PTHR46928">
    <property type="entry name" value="MESENCHYME-SPECIFIC CELL SURFACE GLYCOPROTEIN"/>
    <property type="match status" value="1"/>
</dbReference>
<dbReference type="Proteomes" id="UP000286482">
    <property type="component" value="Unassembled WGS sequence"/>
</dbReference>
<name>A0A420ELE2_9ALTE</name>
<organism evidence="3 4">
    <name type="scientific">Alginatibacterium sediminis</name>
    <dbReference type="NCBI Taxonomy" id="2164068"/>
    <lineage>
        <taxon>Bacteria</taxon>
        <taxon>Pseudomonadati</taxon>
        <taxon>Pseudomonadota</taxon>
        <taxon>Gammaproteobacteria</taxon>
        <taxon>Alteromonadales</taxon>
        <taxon>Alteromonadaceae</taxon>
        <taxon>Alginatibacterium</taxon>
    </lineage>
</organism>
<accession>A0A420ELE2</accession>
<dbReference type="PANTHER" id="PTHR46928:SF1">
    <property type="entry name" value="MESENCHYME-SPECIFIC CELL SURFACE GLYCOPROTEIN"/>
    <property type="match status" value="1"/>
</dbReference>
<dbReference type="AlphaFoldDB" id="A0A420ELE2"/>
<dbReference type="InterPro" id="IPR015943">
    <property type="entry name" value="WD40/YVTN_repeat-like_dom_sf"/>
</dbReference>
<dbReference type="InterPro" id="IPR052956">
    <property type="entry name" value="Mesenchyme-surface_protein"/>
</dbReference>
<keyword evidence="1" id="KW-0732">Signal</keyword>
<evidence type="ECO:0000313" key="3">
    <source>
        <dbReference type="EMBL" id="RKF21515.1"/>
    </source>
</evidence>
<feature type="signal peptide" evidence="1">
    <location>
        <begin position="1"/>
        <end position="26"/>
    </location>
</feature>
<feature type="domain" description="Phytase-like" evidence="2">
    <location>
        <begin position="462"/>
        <end position="760"/>
    </location>
</feature>
<evidence type="ECO:0000259" key="2">
    <source>
        <dbReference type="Pfam" id="PF13449"/>
    </source>
</evidence>
<comment type="caution">
    <text evidence="3">The sequence shown here is derived from an EMBL/GenBank/DDBJ whole genome shotgun (WGS) entry which is preliminary data.</text>
</comment>
<dbReference type="InterPro" id="IPR011044">
    <property type="entry name" value="Quino_amine_DH_bsu"/>
</dbReference>
<dbReference type="RefSeq" id="WP_120353318.1">
    <property type="nucleotide sequence ID" value="NZ_RAQO01000002.1"/>
</dbReference>
<protein>
    <submittedName>
        <fullName evidence="3">Esterase-like activity of phytase family protein</fullName>
    </submittedName>
</protein>
<reference evidence="3 4" key="1">
    <citation type="submission" date="2018-09" db="EMBL/GenBank/DDBJ databases">
        <authorList>
            <person name="Wang Z."/>
        </authorList>
    </citation>
    <scope>NUCLEOTIDE SEQUENCE [LARGE SCALE GENOMIC DNA]</scope>
    <source>
        <strain evidence="3 4">ALS 81</strain>
    </source>
</reference>